<accession>A0A1E5G326</accession>
<dbReference type="OrthoDB" id="9785675at2"/>
<evidence type="ECO:0000313" key="2">
    <source>
        <dbReference type="EMBL" id="OEF97441.1"/>
    </source>
</evidence>
<dbReference type="AlphaFoldDB" id="A0A1E5G326"/>
<dbReference type="Proteomes" id="UP000094296">
    <property type="component" value="Unassembled WGS sequence"/>
</dbReference>
<dbReference type="InterPro" id="IPR013324">
    <property type="entry name" value="RNA_pol_sigma_r3/r4-like"/>
</dbReference>
<dbReference type="STRING" id="766136.BHF68_04320"/>
<name>A0A1E5G326_9FIRM</name>
<dbReference type="EMBL" id="MIJE01000011">
    <property type="protein sequence ID" value="OEF97441.1"/>
    <property type="molecule type" value="Genomic_DNA"/>
</dbReference>
<evidence type="ECO:0000259" key="1">
    <source>
        <dbReference type="Pfam" id="PF08281"/>
    </source>
</evidence>
<gene>
    <name evidence="2" type="ORF">BHF68_04320</name>
</gene>
<keyword evidence="3" id="KW-1185">Reference proteome</keyword>
<dbReference type="Gene3D" id="1.10.10.10">
    <property type="entry name" value="Winged helix-like DNA-binding domain superfamily/Winged helix DNA-binding domain"/>
    <property type="match status" value="1"/>
</dbReference>
<comment type="caution">
    <text evidence="2">The sequence shown here is derived from an EMBL/GenBank/DDBJ whole genome shotgun (WGS) entry which is preliminary data.</text>
</comment>
<reference evidence="2 3" key="1">
    <citation type="submission" date="2016-09" db="EMBL/GenBank/DDBJ databases">
        <title>Draft genome sequence for the type strain of Desulfuribacillus alkaliarsenatis AHT28, an obligately anaerobic, sulfidogenic bacterium isolated from Russian soda lake sediments.</title>
        <authorList>
            <person name="Abin C.A."/>
            <person name="Hollibaugh J.T."/>
        </authorList>
    </citation>
    <scope>NUCLEOTIDE SEQUENCE [LARGE SCALE GENOMIC DNA]</scope>
    <source>
        <strain evidence="2 3">AHT28</strain>
    </source>
</reference>
<proteinExistence type="predicted"/>
<dbReference type="GO" id="GO:0016987">
    <property type="term" value="F:sigma factor activity"/>
    <property type="evidence" value="ECO:0007669"/>
    <property type="project" value="InterPro"/>
</dbReference>
<protein>
    <recommendedName>
        <fullName evidence="1">RNA polymerase sigma factor 70 region 4 type 2 domain-containing protein</fullName>
    </recommendedName>
</protein>
<dbReference type="GO" id="GO:0006352">
    <property type="term" value="P:DNA-templated transcription initiation"/>
    <property type="evidence" value="ECO:0007669"/>
    <property type="project" value="InterPro"/>
</dbReference>
<dbReference type="InterPro" id="IPR036388">
    <property type="entry name" value="WH-like_DNA-bd_sf"/>
</dbReference>
<dbReference type="RefSeq" id="WP_069642839.1">
    <property type="nucleotide sequence ID" value="NZ_MIJE01000011.1"/>
</dbReference>
<organism evidence="2 3">
    <name type="scientific">Desulfuribacillus alkaliarsenatis</name>
    <dbReference type="NCBI Taxonomy" id="766136"/>
    <lineage>
        <taxon>Bacteria</taxon>
        <taxon>Bacillati</taxon>
        <taxon>Bacillota</taxon>
        <taxon>Desulfuribacillia</taxon>
        <taxon>Desulfuribacillales</taxon>
        <taxon>Desulfuribacillaceae</taxon>
        <taxon>Desulfuribacillus</taxon>
    </lineage>
</organism>
<dbReference type="InterPro" id="IPR013249">
    <property type="entry name" value="RNA_pol_sigma70_r4_t2"/>
</dbReference>
<dbReference type="Pfam" id="PF08281">
    <property type="entry name" value="Sigma70_r4_2"/>
    <property type="match status" value="1"/>
</dbReference>
<dbReference type="SUPFAM" id="SSF88659">
    <property type="entry name" value="Sigma3 and sigma4 domains of RNA polymerase sigma factors"/>
    <property type="match status" value="1"/>
</dbReference>
<feature type="domain" description="RNA polymerase sigma factor 70 region 4 type 2" evidence="1">
    <location>
        <begin position="46"/>
        <end position="83"/>
    </location>
</feature>
<evidence type="ECO:0000313" key="3">
    <source>
        <dbReference type="Proteomes" id="UP000094296"/>
    </source>
</evidence>
<sequence length="92" mass="10677">MGASNINTITFKKALTLYNNLLSEGTPKYKANILSVYYSIEPIGNKILELYYKNEMSYDEIAYTLGMNVTDVRSHMYKARRICKELRKLLEV</sequence>
<dbReference type="GO" id="GO:0003677">
    <property type="term" value="F:DNA binding"/>
    <property type="evidence" value="ECO:0007669"/>
    <property type="project" value="InterPro"/>
</dbReference>